<comment type="caution">
    <text evidence="1">The sequence shown here is derived from an EMBL/GenBank/DDBJ whole genome shotgun (WGS) entry which is preliminary data.</text>
</comment>
<gene>
    <name evidence="1" type="ORF">UY86_C0016G0005</name>
</gene>
<name>A0A0G2A8C7_9BACT</name>
<reference evidence="1 2" key="1">
    <citation type="journal article" date="2015" name="Nature">
        <title>rRNA introns, odd ribosomes, and small enigmatic genomes across a large radiation of phyla.</title>
        <authorList>
            <person name="Brown C.T."/>
            <person name="Hug L.A."/>
            <person name="Thomas B.C."/>
            <person name="Sharon I."/>
            <person name="Castelle C.J."/>
            <person name="Singh A."/>
            <person name="Wilkins M.J."/>
            <person name="Williams K.H."/>
            <person name="Banfield J.F."/>
        </authorList>
    </citation>
    <scope>NUCLEOTIDE SEQUENCE [LARGE SCALE GENOMIC DNA]</scope>
</reference>
<organism evidence="1 2">
    <name type="scientific">Candidatus Adlerbacteria bacterium GW2011_GWB1_54_7</name>
    <dbReference type="NCBI Taxonomy" id="1618607"/>
    <lineage>
        <taxon>Bacteria</taxon>
        <taxon>Candidatus Adleribacteriota</taxon>
    </lineage>
</organism>
<dbReference type="Proteomes" id="UP000033852">
    <property type="component" value="Unassembled WGS sequence"/>
</dbReference>
<accession>A0A0G2A8C7</accession>
<proteinExistence type="predicted"/>
<dbReference type="AlphaFoldDB" id="A0A0G2A8C7"/>
<sequence>MKGYSKIGGHKGHTAYRTPATFRYRKYVTVSKIKSGR</sequence>
<evidence type="ECO:0000313" key="2">
    <source>
        <dbReference type="Proteomes" id="UP000033852"/>
    </source>
</evidence>
<dbReference type="EMBL" id="LCRR01000016">
    <property type="protein sequence ID" value="KKW37182.1"/>
    <property type="molecule type" value="Genomic_DNA"/>
</dbReference>
<protein>
    <submittedName>
        <fullName evidence="1">Uncharacterized protein</fullName>
    </submittedName>
</protein>
<evidence type="ECO:0000313" key="1">
    <source>
        <dbReference type="EMBL" id="KKW37182.1"/>
    </source>
</evidence>